<evidence type="ECO:0000313" key="2">
    <source>
        <dbReference type="EMBL" id="KAJ7227052.1"/>
    </source>
</evidence>
<comment type="caution">
    <text evidence="2">The sequence shown here is derived from an EMBL/GenBank/DDBJ whole genome shotgun (WGS) entry which is preliminary data.</text>
</comment>
<feature type="domain" description="F-box" evidence="1">
    <location>
        <begin position="16"/>
        <end position="54"/>
    </location>
</feature>
<sequence length="566" mass="64060">MVLLATGPVNRVLEIPELLDMVFGYLDELSNVSNALVCKRWSEVALDALWRELHDLHRLFGILKPLKKVGDDLKDSWAWTVPPDADDWQRLEKYSRRVRCLTFHAGRGRPLCPTVFEDVARTRTSLHILPNLNTLLWHGPLPLSVMFMHNNVKCFVMLLPEGDNDYILPFFRDIISRMPHLTTLDIRTDIPMHDNEGSMIYLLRNLTKLRKIVFPQFQFTTRVAETVAQLEDLGCVEFQYTGEQGCGDAADTQVFRPKLQMGAYPSLWDLSMTASLRDATDFMRQPFAPTNLTSLYVDSRLTESPAIVHELLAVLAETCQLLESLGIITLISDLGPPQSLVDIPRAERINFSTLRPLLHFPNLTIFEFIHQYPLDLTLEDIEQLAKSWPSLRKLILNNEPAVSDQCPLTLSALLPFARHCLELEQLGLFVNASTADLPSTGLPSYQSRPFAKLRRLSMGVSLIADDGAIALFLSQICPLNTHIEYGVTWDAPDGPDEGAVELYQTIANRCNKWGKVAELLPLLTKLRMEERERARLVTSELQDLRMRSGVLMDKLGMRSGDNCVTL</sequence>
<dbReference type="Gene3D" id="3.80.10.10">
    <property type="entry name" value="Ribonuclease Inhibitor"/>
    <property type="match status" value="1"/>
</dbReference>
<reference evidence="2" key="1">
    <citation type="submission" date="2023-03" db="EMBL/GenBank/DDBJ databases">
        <title>Massive genome expansion in bonnet fungi (Mycena s.s.) driven by repeated elements and novel gene families across ecological guilds.</title>
        <authorList>
            <consortium name="Lawrence Berkeley National Laboratory"/>
            <person name="Harder C.B."/>
            <person name="Miyauchi S."/>
            <person name="Viragh M."/>
            <person name="Kuo A."/>
            <person name="Thoen E."/>
            <person name="Andreopoulos B."/>
            <person name="Lu D."/>
            <person name="Skrede I."/>
            <person name="Drula E."/>
            <person name="Henrissat B."/>
            <person name="Morin E."/>
            <person name="Kohler A."/>
            <person name="Barry K."/>
            <person name="LaButti K."/>
            <person name="Morin E."/>
            <person name="Salamov A."/>
            <person name="Lipzen A."/>
            <person name="Mereny Z."/>
            <person name="Hegedus B."/>
            <person name="Baldrian P."/>
            <person name="Stursova M."/>
            <person name="Weitz H."/>
            <person name="Taylor A."/>
            <person name="Grigoriev I.V."/>
            <person name="Nagy L.G."/>
            <person name="Martin F."/>
            <person name="Kauserud H."/>
        </authorList>
    </citation>
    <scope>NUCLEOTIDE SEQUENCE</scope>
    <source>
        <strain evidence="2">9144</strain>
    </source>
</reference>
<evidence type="ECO:0000313" key="3">
    <source>
        <dbReference type="Proteomes" id="UP001219525"/>
    </source>
</evidence>
<dbReference type="SUPFAM" id="SSF52047">
    <property type="entry name" value="RNI-like"/>
    <property type="match status" value="1"/>
</dbReference>
<dbReference type="InterPro" id="IPR001810">
    <property type="entry name" value="F-box_dom"/>
</dbReference>
<dbReference type="Pfam" id="PF12937">
    <property type="entry name" value="F-box-like"/>
    <property type="match status" value="1"/>
</dbReference>
<dbReference type="SUPFAM" id="SSF81383">
    <property type="entry name" value="F-box domain"/>
    <property type="match status" value="1"/>
</dbReference>
<dbReference type="InterPro" id="IPR032675">
    <property type="entry name" value="LRR_dom_sf"/>
</dbReference>
<dbReference type="InterPro" id="IPR036047">
    <property type="entry name" value="F-box-like_dom_sf"/>
</dbReference>
<gene>
    <name evidence="2" type="ORF">GGX14DRAFT_417958</name>
</gene>
<dbReference type="Proteomes" id="UP001219525">
    <property type="component" value="Unassembled WGS sequence"/>
</dbReference>
<dbReference type="AlphaFoldDB" id="A0AAD6YR49"/>
<dbReference type="PANTHER" id="PTHR16134">
    <property type="entry name" value="F-BOX/TPR REPEAT PROTEIN POF3"/>
    <property type="match status" value="1"/>
</dbReference>
<name>A0AAD6YR49_9AGAR</name>
<organism evidence="2 3">
    <name type="scientific">Mycena pura</name>
    <dbReference type="NCBI Taxonomy" id="153505"/>
    <lineage>
        <taxon>Eukaryota</taxon>
        <taxon>Fungi</taxon>
        <taxon>Dikarya</taxon>
        <taxon>Basidiomycota</taxon>
        <taxon>Agaricomycotina</taxon>
        <taxon>Agaricomycetes</taxon>
        <taxon>Agaricomycetidae</taxon>
        <taxon>Agaricales</taxon>
        <taxon>Marasmiineae</taxon>
        <taxon>Mycenaceae</taxon>
        <taxon>Mycena</taxon>
    </lineage>
</organism>
<accession>A0AAD6YR49</accession>
<dbReference type="PANTHER" id="PTHR16134:SF119">
    <property type="entry name" value="AT02038P-RELATED"/>
    <property type="match status" value="1"/>
</dbReference>
<dbReference type="EMBL" id="JARJCW010000003">
    <property type="protein sequence ID" value="KAJ7227052.1"/>
    <property type="molecule type" value="Genomic_DNA"/>
</dbReference>
<evidence type="ECO:0000259" key="1">
    <source>
        <dbReference type="Pfam" id="PF12937"/>
    </source>
</evidence>
<keyword evidence="3" id="KW-1185">Reference proteome</keyword>
<proteinExistence type="predicted"/>
<protein>
    <recommendedName>
        <fullName evidence="1">F-box domain-containing protein</fullName>
    </recommendedName>
</protein>
<dbReference type="Gene3D" id="1.20.1280.50">
    <property type="match status" value="1"/>
</dbReference>